<evidence type="ECO:0000313" key="2">
    <source>
        <dbReference type="Proteomes" id="UP001642360"/>
    </source>
</evidence>
<evidence type="ECO:0000313" key="1">
    <source>
        <dbReference type="EMBL" id="CAK9137421.1"/>
    </source>
</evidence>
<sequence length="192" mass="22293">MGRISRFFMDYKVDYCLHSRTFYPLAVRTNDKVQLYVLVKRSIDHNTLPDDNIVHGLLRLVKIEAVSSKVLRAVCEKVFGVSCAAIFAKDVHTMGLHWCGCHDNLIVQLLTLPSNISLELLWANINIFFSFAVGWSFMNVRILLAFLSWMFDYELANFIGLQMYLRIMQTDFFIVTRCFLNVKLGLIFHSLR</sequence>
<organism evidence="1 2">
    <name type="scientific">Ilex paraguariensis</name>
    <name type="common">yerba mate</name>
    <dbReference type="NCBI Taxonomy" id="185542"/>
    <lineage>
        <taxon>Eukaryota</taxon>
        <taxon>Viridiplantae</taxon>
        <taxon>Streptophyta</taxon>
        <taxon>Embryophyta</taxon>
        <taxon>Tracheophyta</taxon>
        <taxon>Spermatophyta</taxon>
        <taxon>Magnoliopsida</taxon>
        <taxon>eudicotyledons</taxon>
        <taxon>Gunneridae</taxon>
        <taxon>Pentapetalae</taxon>
        <taxon>asterids</taxon>
        <taxon>campanulids</taxon>
        <taxon>Aquifoliales</taxon>
        <taxon>Aquifoliaceae</taxon>
        <taxon>Ilex</taxon>
    </lineage>
</organism>
<proteinExistence type="predicted"/>
<reference evidence="1 2" key="1">
    <citation type="submission" date="2024-02" db="EMBL/GenBank/DDBJ databases">
        <authorList>
            <person name="Vignale AGUSTIN F."/>
            <person name="Sosa J E."/>
            <person name="Modenutti C."/>
        </authorList>
    </citation>
    <scope>NUCLEOTIDE SEQUENCE [LARGE SCALE GENOMIC DNA]</scope>
</reference>
<keyword evidence="2" id="KW-1185">Reference proteome</keyword>
<accession>A0ABC8QXD9</accession>
<dbReference type="EMBL" id="CAUOFW020000817">
    <property type="protein sequence ID" value="CAK9137421.1"/>
    <property type="molecule type" value="Genomic_DNA"/>
</dbReference>
<name>A0ABC8QXD9_9AQUA</name>
<dbReference type="Proteomes" id="UP001642360">
    <property type="component" value="Unassembled WGS sequence"/>
</dbReference>
<dbReference type="AlphaFoldDB" id="A0ABC8QXD9"/>
<comment type="caution">
    <text evidence="1">The sequence shown here is derived from an EMBL/GenBank/DDBJ whole genome shotgun (WGS) entry which is preliminary data.</text>
</comment>
<protein>
    <submittedName>
        <fullName evidence="1">Uncharacterized protein</fullName>
    </submittedName>
</protein>
<gene>
    <name evidence="1" type="ORF">ILEXP_LOCUS4437</name>
</gene>